<name>A0A8H7BNX8_9FUNG</name>
<dbReference type="OrthoDB" id="2283974at2759"/>
<protein>
    <submittedName>
        <fullName evidence="3">Uncharacterized protein</fullName>
    </submittedName>
</protein>
<gene>
    <name evidence="3" type="ORF">EC973_002161</name>
</gene>
<proteinExistence type="predicted"/>
<evidence type="ECO:0000256" key="2">
    <source>
        <dbReference type="SAM" id="Phobius"/>
    </source>
</evidence>
<keyword evidence="2" id="KW-0472">Membrane</keyword>
<dbReference type="Proteomes" id="UP000605846">
    <property type="component" value="Unassembled WGS sequence"/>
</dbReference>
<feature type="compositionally biased region" description="Polar residues" evidence="1">
    <location>
        <begin position="35"/>
        <end position="47"/>
    </location>
</feature>
<accession>A0A8H7BNX8</accession>
<comment type="caution">
    <text evidence="3">The sequence shown here is derived from an EMBL/GenBank/DDBJ whole genome shotgun (WGS) entry which is preliminary data.</text>
</comment>
<sequence length="224" mass="25401">MTAELGRDPSFSNLSMPLRHQRYGKTETDDFQEAPSESTSDISTLASRRQRPAPETLKAELRQVIDLLRNEESRIDPVDGSKDRFIDLAQAALEEATMEEDQKGVIQEVVEALIAKTGAPLVAEVISEQLRSQEVIERIAESHEEERQRMSASPVELFAPNILKEPESDATDEDPKIVLEHRDTIQPILLVSEYMWRLFRVLLLASLVGLVYHFLRASPSFLLY</sequence>
<keyword evidence="4" id="KW-1185">Reference proteome</keyword>
<evidence type="ECO:0000256" key="1">
    <source>
        <dbReference type="SAM" id="MobiDB-lite"/>
    </source>
</evidence>
<reference evidence="3" key="1">
    <citation type="submission" date="2020-01" db="EMBL/GenBank/DDBJ databases">
        <title>Genome Sequencing of Three Apophysomyces-Like Fungal Strains Confirms a Novel Fungal Genus in the Mucoromycota with divergent Burkholderia-like Endosymbiotic Bacteria.</title>
        <authorList>
            <person name="Stajich J.E."/>
            <person name="Macias A.M."/>
            <person name="Carter-House D."/>
            <person name="Lovett B."/>
            <person name="Kasson L.R."/>
            <person name="Berry K."/>
            <person name="Grigoriev I."/>
            <person name="Chang Y."/>
            <person name="Spatafora J."/>
            <person name="Kasson M.T."/>
        </authorList>
    </citation>
    <scope>NUCLEOTIDE SEQUENCE</scope>
    <source>
        <strain evidence="3">NRRL A-21654</strain>
    </source>
</reference>
<keyword evidence="2" id="KW-1133">Transmembrane helix</keyword>
<feature type="transmembrane region" description="Helical" evidence="2">
    <location>
        <begin position="198"/>
        <end position="215"/>
    </location>
</feature>
<keyword evidence="2" id="KW-0812">Transmembrane</keyword>
<dbReference type="AlphaFoldDB" id="A0A8H7BNX8"/>
<dbReference type="EMBL" id="JABAYA010000159">
    <property type="protein sequence ID" value="KAF7723223.1"/>
    <property type="molecule type" value="Genomic_DNA"/>
</dbReference>
<evidence type="ECO:0000313" key="3">
    <source>
        <dbReference type="EMBL" id="KAF7723223.1"/>
    </source>
</evidence>
<organism evidence="3 4">
    <name type="scientific">Apophysomyces ossiformis</name>
    <dbReference type="NCBI Taxonomy" id="679940"/>
    <lineage>
        <taxon>Eukaryota</taxon>
        <taxon>Fungi</taxon>
        <taxon>Fungi incertae sedis</taxon>
        <taxon>Mucoromycota</taxon>
        <taxon>Mucoromycotina</taxon>
        <taxon>Mucoromycetes</taxon>
        <taxon>Mucorales</taxon>
        <taxon>Mucorineae</taxon>
        <taxon>Mucoraceae</taxon>
        <taxon>Apophysomyces</taxon>
    </lineage>
</organism>
<evidence type="ECO:0000313" key="4">
    <source>
        <dbReference type="Proteomes" id="UP000605846"/>
    </source>
</evidence>
<feature type="region of interest" description="Disordered" evidence="1">
    <location>
        <begin position="1"/>
        <end position="53"/>
    </location>
</feature>